<comment type="caution">
    <text evidence="2">The sequence shown here is derived from an EMBL/GenBank/DDBJ whole genome shotgun (WGS) entry which is preliminary data.</text>
</comment>
<feature type="compositionally biased region" description="Basic and acidic residues" evidence="1">
    <location>
        <begin position="90"/>
        <end position="100"/>
    </location>
</feature>
<protein>
    <submittedName>
        <fullName evidence="2">Uncharacterized protein</fullName>
    </submittedName>
</protein>
<name>A0A9X2TD92_9BACT</name>
<feature type="region of interest" description="Disordered" evidence="1">
    <location>
        <begin position="173"/>
        <end position="195"/>
    </location>
</feature>
<proteinExistence type="predicted"/>
<evidence type="ECO:0000313" key="3">
    <source>
        <dbReference type="Proteomes" id="UP001155027"/>
    </source>
</evidence>
<evidence type="ECO:0000256" key="1">
    <source>
        <dbReference type="SAM" id="MobiDB-lite"/>
    </source>
</evidence>
<dbReference type="Proteomes" id="UP001155027">
    <property type="component" value="Unassembled WGS sequence"/>
</dbReference>
<feature type="compositionally biased region" description="Low complexity" evidence="1">
    <location>
        <begin position="173"/>
        <end position="189"/>
    </location>
</feature>
<evidence type="ECO:0000313" key="2">
    <source>
        <dbReference type="EMBL" id="MCS3679198.1"/>
    </source>
</evidence>
<feature type="region of interest" description="Disordered" evidence="1">
    <location>
        <begin position="1"/>
        <end position="49"/>
    </location>
</feature>
<sequence length="195" mass="20735">MPVYLPAGANDRSSIRGDRGRERRIQVDGTESHGPPTASQPHRPGPTSLRFHTRLRLLPRDRPHLRLRRRKLCSGPVCQLAGDGGPASSGRRERGRILRDRRARHGPVAPQWSLPTGRLSDFFSQTTFFGGGGYGHGAGPPIVGGEGYGLIAPSQGHQGREVSVGGGRRVGVPVSALGGRRPSGGTTSRIPALAL</sequence>
<organism evidence="2 3">
    <name type="scientific">Salinibacter ruber</name>
    <dbReference type="NCBI Taxonomy" id="146919"/>
    <lineage>
        <taxon>Bacteria</taxon>
        <taxon>Pseudomonadati</taxon>
        <taxon>Rhodothermota</taxon>
        <taxon>Rhodothermia</taxon>
        <taxon>Rhodothermales</taxon>
        <taxon>Salinibacteraceae</taxon>
        <taxon>Salinibacter</taxon>
    </lineage>
</organism>
<dbReference type="EMBL" id="JANUAU010000013">
    <property type="protein sequence ID" value="MCS3679198.1"/>
    <property type="molecule type" value="Genomic_DNA"/>
</dbReference>
<feature type="region of interest" description="Disordered" evidence="1">
    <location>
        <begin position="82"/>
        <end position="110"/>
    </location>
</feature>
<gene>
    <name evidence="2" type="ORF">GGP71_003147</name>
</gene>
<dbReference type="AlphaFoldDB" id="A0A9X2TD92"/>
<reference evidence="2" key="1">
    <citation type="submission" date="2022-08" db="EMBL/GenBank/DDBJ databases">
        <title>Genomic Encyclopedia of Type Strains, Phase V (KMG-V): Genome sequencing to study the core and pangenomes of soil and plant-associated prokaryotes.</title>
        <authorList>
            <person name="Whitman W."/>
        </authorList>
    </citation>
    <scope>NUCLEOTIDE SEQUENCE</scope>
    <source>
        <strain evidence="2">0</strain>
    </source>
</reference>
<accession>A0A9X2TD92</accession>
<feature type="compositionally biased region" description="Basic and acidic residues" evidence="1">
    <location>
        <begin position="13"/>
        <end position="26"/>
    </location>
</feature>